<dbReference type="PANTHER" id="PTHR42792:SF2">
    <property type="entry name" value="FLAGELLIN"/>
    <property type="match status" value="1"/>
</dbReference>
<dbReference type="AlphaFoldDB" id="Q1IMG4"/>
<accession>Q1IMG4</accession>
<keyword evidence="6" id="KW-0969">Cilium</keyword>
<name>Q1IMG4_KORVE</name>
<evidence type="ECO:0000259" key="4">
    <source>
        <dbReference type="Pfam" id="PF00669"/>
    </source>
</evidence>
<dbReference type="STRING" id="204669.Acid345_2935"/>
<dbReference type="KEGG" id="aba:Acid345_2935"/>
<feature type="domain" description="Flagellin C-terminal" evidence="5">
    <location>
        <begin position="298"/>
        <end position="381"/>
    </location>
</feature>
<dbReference type="Proteomes" id="UP000002432">
    <property type="component" value="Chromosome"/>
</dbReference>
<evidence type="ECO:0000313" key="7">
    <source>
        <dbReference type="Proteomes" id="UP000002432"/>
    </source>
</evidence>
<evidence type="ECO:0000259" key="5">
    <source>
        <dbReference type="Pfam" id="PF00700"/>
    </source>
</evidence>
<keyword evidence="7" id="KW-1185">Reference proteome</keyword>
<dbReference type="PANTHER" id="PTHR42792">
    <property type="entry name" value="FLAGELLIN"/>
    <property type="match status" value="1"/>
</dbReference>
<dbReference type="OrthoDB" id="9796789at2"/>
<dbReference type="PRINTS" id="PR00207">
    <property type="entry name" value="FLAGELLIN"/>
</dbReference>
<dbReference type="HOGENOM" id="CLU_011142_7_2_0"/>
<dbReference type="Gene3D" id="6.10.10.10">
    <property type="entry name" value="Flagellar export chaperone, C-terminal domain"/>
    <property type="match status" value="1"/>
</dbReference>
<dbReference type="InterPro" id="IPR046358">
    <property type="entry name" value="Flagellin_C"/>
</dbReference>
<evidence type="ECO:0000313" key="6">
    <source>
        <dbReference type="EMBL" id="ABF41936.1"/>
    </source>
</evidence>
<keyword evidence="3" id="KW-0964">Secreted</keyword>
<dbReference type="InterPro" id="IPR001492">
    <property type="entry name" value="Flagellin"/>
</dbReference>
<keyword evidence="2 3" id="KW-0975">Bacterial flagellum</keyword>
<dbReference type="SUPFAM" id="SSF64518">
    <property type="entry name" value="Phase 1 flagellin"/>
    <property type="match status" value="1"/>
</dbReference>
<evidence type="ECO:0000256" key="3">
    <source>
        <dbReference type="RuleBase" id="RU362073"/>
    </source>
</evidence>
<dbReference type="GO" id="GO:0005576">
    <property type="term" value="C:extracellular region"/>
    <property type="evidence" value="ECO:0007669"/>
    <property type="project" value="UniProtKB-SubCell"/>
</dbReference>
<comment type="subcellular location">
    <subcellularLocation>
        <location evidence="3">Secreted</location>
    </subcellularLocation>
    <subcellularLocation>
        <location evidence="3">Bacterial flagellum</location>
    </subcellularLocation>
</comment>
<dbReference type="Gene3D" id="1.20.1330.10">
    <property type="entry name" value="f41 fragment of flagellin, N-terminal domain"/>
    <property type="match status" value="2"/>
</dbReference>
<evidence type="ECO:0000256" key="1">
    <source>
        <dbReference type="ARBA" id="ARBA00005709"/>
    </source>
</evidence>
<dbReference type="eggNOG" id="COG1344">
    <property type="taxonomic scope" value="Bacteria"/>
</dbReference>
<proteinExistence type="inferred from homology"/>
<dbReference type="RefSeq" id="WP_011523737.1">
    <property type="nucleotide sequence ID" value="NC_008009.1"/>
</dbReference>
<comment type="similarity">
    <text evidence="1 3">Belongs to the bacterial flagellin family.</text>
</comment>
<keyword evidence="6" id="KW-0282">Flagellum</keyword>
<dbReference type="EnsemblBacteria" id="ABF41936">
    <property type="protein sequence ID" value="ABF41936"/>
    <property type="gene ID" value="Acid345_2935"/>
</dbReference>
<dbReference type="EMBL" id="CP000360">
    <property type="protein sequence ID" value="ABF41936.1"/>
    <property type="molecule type" value="Genomic_DNA"/>
</dbReference>
<organism evidence="6 7">
    <name type="scientific">Koribacter versatilis (strain Ellin345)</name>
    <dbReference type="NCBI Taxonomy" id="204669"/>
    <lineage>
        <taxon>Bacteria</taxon>
        <taxon>Pseudomonadati</taxon>
        <taxon>Acidobacteriota</taxon>
        <taxon>Terriglobia</taxon>
        <taxon>Terriglobales</taxon>
        <taxon>Candidatus Korobacteraceae</taxon>
        <taxon>Candidatus Korobacter</taxon>
    </lineage>
</organism>
<dbReference type="GO" id="GO:0009288">
    <property type="term" value="C:bacterial-type flagellum"/>
    <property type="evidence" value="ECO:0007669"/>
    <property type="project" value="UniProtKB-SubCell"/>
</dbReference>
<gene>
    <name evidence="6" type="ordered locus">Acid345_2935</name>
</gene>
<dbReference type="Pfam" id="PF00669">
    <property type="entry name" value="Flagellin_N"/>
    <property type="match status" value="1"/>
</dbReference>
<dbReference type="Pfam" id="PF00700">
    <property type="entry name" value="Flagellin_C"/>
    <property type="match status" value="1"/>
</dbReference>
<feature type="domain" description="Flagellin N-terminal" evidence="4">
    <location>
        <begin position="5"/>
        <end position="143"/>
    </location>
</feature>
<dbReference type="InterPro" id="IPR001029">
    <property type="entry name" value="Flagellin_N"/>
</dbReference>
<dbReference type="GO" id="GO:0005198">
    <property type="term" value="F:structural molecule activity"/>
    <property type="evidence" value="ECO:0007669"/>
    <property type="project" value="UniProtKB-UniRule"/>
</dbReference>
<reference evidence="6 7" key="1">
    <citation type="journal article" date="2009" name="Appl. Environ. Microbiol.">
        <title>Three genomes from the phylum Acidobacteria provide insight into the lifestyles of these microorganisms in soils.</title>
        <authorList>
            <person name="Ward N.L."/>
            <person name="Challacombe J.F."/>
            <person name="Janssen P.H."/>
            <person name="Henrissat B."/>
            <person name="Coutinho P.M."/>
            <person name="Wu M."/>
            <person name="Xie G."/>
            <person name="Haft D.H."/>
            <person name="Sait M."/>
            <person name="Badger J."/>
            <person name="Barabote R.D."/>
            <person name="Bradley B."/>
            <person name="Brettin T.S."/>
            <person name="Brinkac L.M."/>
            <person name="Bruce D."/>
            <person name="Creasy T."/>
            <person name="Daugherty S.C."/>
            <person name="Davidsen T.M."/>
            <person name="DeBoy R.T."/>
            <person name="Detter J.C."/>
            <person name="Dodson R.J."/>
            <person name="Durkin A.S."/>
            <person name="Ganapathy A."/>
            <person name="Gwinn-Giglio M."/>
            <person name="Han C.S."/>
            <person name="Khouri H."/>
            <person name="Kiss H."/>
            <person name="Kothari S.P."/>
            <person name="Madupu R."/>
            <person name="Nelson K.E."/>
            <person name="Nelson W.C."/>
            <person name="Paulsen I."/>
            <person name="Penn K."/>
            <person name="Ren Q."/>
            <person name="Rosovitz M.J."/>
            <person name="Selengut J.D."/>
            <person name="Shrivastava S."/>
            <person name="Sullivan S.A."/>
            <person name="Tapia R."/>
            <person name="Thompson L.S."/>
            <person name="Watkins K.L."/>
            <person name="Yang Q."/>
            <person name="Yu C."/>
            <person name="Zafar N."/>
            <person name="Zhou L."/>
            <person name="Kuske C.R."/>
        </authorList>
    </citation>
    <scope>NUCLEOTIDE SEQUENCE [LARGE SCALE GENOMIC DNA]</scope>
    <source>
        <strain evidence="6 7">Ellin345</strain>
    </source>
</reference>
<comment type="function">
    <text evidence="3">Flagellin is the subunit protein which polymerizes to form the filaments of bacterial flagella.</text>
</comment>
<evidence type="ECO:0000256" key="2">
    <source>
        <dbReference type="ARBA" id="ARBA00023143"/>
    </source>
</evidence>
<sequence>MSLSILNNIPSLAAQNQLSITNSSLQKTLIQLSSGQRINSGADDAAGLSIADGLNANIAALTQSARNATDGVGKLQVADGALSQVTTLLNRAVTLATESANGTLNGDGGSQRTALQTEFASIKAEIDRIGQNTTFNGTAVFAAGTSNDPNVLMGATTGKALTDTMTTGDSLKITAGGNSFTYSYTSGDTVQSLLNQVNASNLGVTASLSSGQLKLVDQKGRGDIAIDSSSTATEFGGFTNAAGTGSNVFSVYLGDGTSSGASHIDVTLSAFSSSNLNGTSLTSDSLSTAAGAKAALTDINAAISSVAALRGSIGAGINRLQAATNVINNQTQNLTTAEDGVRSADVGQSVANLTKYNILTSTGISALAQANQMQQSVLKLLQ</sequence>
<keyword evidence="6" id="KW-0966">Cell projection</keyword>
<dbReference type="InterPro" id="IPR042187">
    <property type="entry name" value="Flagellin_C_sub2"/>
</dbReference>
<protein>
    <recommendedName>
        <fullName evidence="3">Flagellin</fullName>
    </recommendedName>
</protein>